<dbReference type="EMBL" id="JAFEUZ010000020">
    <property type="protein sequence ID" value="KAG5480036.1"/>
    <property type="molecule type" value="Genomic_DNA"/>
</dbReference>
<dbReference type="GeneID" id="92516397"/>
<feature type="transmembrane region" description="Helical" evidence="9">
    <location>
        <begin position="188"/>
        <end position="207"/>
    </location>
</feature>
<dbReference type="GO" id="GO:0015031">
    <property type="term" value="P:protein transport"/>
    <property type="evidence" value="ECO:0007669"/>
    <property type="project" value="UniProtKB-KW"/>
</dbReference>
<feature type="compositionally biased region" description="Gly residues" evidence="10">
    <location>
        <begin position="14"/>
        <end position="23"/>
    </location>
</feature>
<keyword evidence="12" id="KW-1185">Reference proteome</keyword>
<evidence type="ECO:0000256" key="7">
    <source>
        <dbReference type="ARBA" id="ARBA00023034"/>
    </source>
</evidence>
<keyword evidence="7 9" id="KW-0333">Golgi apparatus</keyword>
<dbReference type="AlphaFoldDB" id="A0A836KMP4"/>
<dbReference type="Pfam" id="PF03878">
    <property type="entry name" value="YIF1"/>
    <property type="match status" value="1"/>
</dbReference>
<evidence type="ECO:0000256" key="5">
    <source>
        <dbReference type="ARBA" id="ARBA00022927"/>
    </source>
</evidence>
<dbReference type="PANTHER" id="PTHR14083:SF0">
    <property type="entry name" value="YIP1D-INTERACTING FACTOR 1, ISOFORM C"/>
    <property type="match status" value="1"/>
</dbReference>
<comment type="similarity">
    <text evidence="1 9">Belongs to the YIF1 family.</text>
</comment>
<dbReference type="GO" id="GO:0030134">
    <property type="term" value="C:COPII-coated ER to Golgi transport vesicle"/>
    <property type="evidence" value="ECO:0007669"/>
    <property type="project" value="TreeGrafter"/>
</dbReference>
<accession>A0A836KMP4</accession>
<sequence length="318" mass="34358">MQPPHTPPINFSPTGGGSPGAGGAFFGRSDPNAMMLQMGLSYGQNILQKHIQQSEAGLAYYMPFMHSLCNYFAVDNKYVKRKLILLMVPFLAKYVRKPPTGGESDFGAAGEVTGDQVFGAPPCSPDSMYPSASIPTLLGHEGGCSFSTGPSLPLHDVFASDLYIPLMSVITYVVLAAYILGAKSPTNSVTAASLISTAWVIGIWFFLECVMLKGVAYALRVVPNLPLLELLALCGYKYVLLCLGVLVSQCLPPSRLYSGLLMLYGIVAHGFFTVRIVGLQYTRDGGRVPPRSRVFTYMAALAQAPAFVWLFVRLLYSS</sequence>
<feature type="transmembrane region" description="Helical" evidence="9">
    <location>
        <begin position="260"/>
        <end position="282"/>
    </location>
</feature>
<protein>
    <recommendedName>
        <fullName evidence="9">Protein YIF1</fullName>
    </recommendedName>
</protein>
<dbReference type="GO" id="GO:0005793">
    <property type="term" value="C:endoplasmic reticulum-Golgi intermediate compartment"/>
    <property type="evidence" value="ECO:0007669"/>
    <property type="project" value="UniProtKB-UniRule"/>
</dbReference>
<feature type="transmembrane region" description="Helical" evidence="9">
    <location>
        <begin position="294"/>
        <end position="316"/>
    </location>
</feature>
<keyword evidence="3 9" id="KW-0812">Transmembrane</keyword>
<name>A0A836KMP4_9TRYP</name>
<dbReference type="OrthoDB" id="337750at2759"/>
<comment type="subcellular location">
    <subcellularLocation>
        <location evidence="9">Endoplasmic reticulum membrane</location>
        <topology evidence="9">Multi-pass membrane protein</topology>
    </subcellularLocation>
    <subcellularLocation>
        <location evidence="9">Golgi apparatus membrane</location>
        <topology evidence="9">Multi-pass membrane protein</topology>
    </subcellularLocation>
</comment>
<evidence type="ECO:0000313" key="11">
    <source>
        <dbReference type="EMBL" id="KAG5480036.1"/>
    </source>
</evidence>
<keyword evidence="5 9" id="KW-0653">Protein transport</keyword>
<reference evidence="12" key="1">
    <citation type="journal article" date="2021" name="Microbiol. Resour. Announc.">
        <title>LGAAP: Leishmaniinae Genome Assembly and Annotation Pipeline.</title>
        <authorList>
            <person name="Almutairi H."/>
            <person name="Urbaniak M.D."/>
            <person name="Bates M.D."/>
            <person name="Jariyapan N."/>
            <person name="Kwakye-Nuako G."/>
            <person name="Thomaz-Soccol V."/>
            <person name="Al-Salem W.S."/>
            <person name="Dillon R.J."/>
            <person name="Bates P.A."/>
            <person name="Gatherer D."/>
        </authorList>
    </citation>
    <scope>NUCLEOTIDE SEQUENCE [LARGE SCALE GENOMIC DNA]</scope>
</reference>
<evidence type="ECO:0000256" key="9">
    <source>
        <dbReference type="RuleBase" id="RU368073"/>
    </source>
</evidence>
<comment type="caution">
    <text evidence="11">The sequence shown here is derived from an EMBL/GenBank/DDBJ whole genome shotgun (WGS) entry which is preliminary data.</text>
</comment>
<comment type="function">
    <text evidence="9">Has a role in transport between endoplasmic reticulum and Golgi.</text>
</comment>
<evidence type="ECO:0000256" key="4">
    <source>
        <dbReference type="ARBA" id="ARBA00022824"/>
    </source>
</evidence>
<reference evidence="12" key="2">
    <citation type="journal article" date="2021" name="Sci. Data">
        <title>Chromosome-scale genome sequencing, assembly and annotation of six genomes from subfamily Leishmaniinae.</title>
        <authorList>
            <person name="Almutairi H."/>
            <person name="Urbaniak M.D."/>
            <person name="Bates M.D."/>
            <person name="Jariyapan N."/>
            <person name="Kwakye-Nuako G."/>
            <person name="Thomaz Soccol V."/>
            <person name="Al-Salem W.S."/>
            <person name="Dillon R.J."/>
            <person name="Bates P.A."/>
            <person name="Gatherer D."/>
        </authorList>
    </citation>
    <scope>NUCLEOTIDE SEQUENCE [LARGE SCALE GENOMIC DNA]</scope>
</reference>
<evidence type="ECO:0000256" key="10">
    <source>
        <dbReference type="SAM" id="MobiDB-lite"/>
    </source>
</evidence>
<dbReference type="GO" id="GO:0006888">
    <property type="term" value="P:endoplasmic reticulum to Golgi vesicle-mediated transport"/>
    <property type="evidence" value="ECO:0007669"/>
    <property type="project" value="UniProtKB-UniRule"/>
</dbReference>
<proteinExistence type="inferred from homology"/>
<organism evidence="11 12">
    <name type="scientific">Leishmania martiniquensis</name>
    <dbReference type="NCBI Taxonomy" id="1580590"/>
    <lineage>
        <taxon>Eukaryota</taxon>
        <taxon>Discoba</taxon>
        <taxon>Euglenozoa</taxon>
        <taxon>Kinetoplastea</taxon>
        <taxon>Metakinetoplastina</taxon>
        <taxon>Trypanosomatida</taxon>
        <taxon>Trypanosomatidae</taxon>
        <taxon>Leishmaniinae</taxon>
        <taxon>Leishmania</taxon>
    </lineage>
</organism>
<evidence type="ECO:0000256" key="6">
    <source>
        <dbReference type="ARBA" id="ARBA00022989"/>
    </source>
</evidence>
<dbReference type="Proteomes" id="UP000673552">
    <property type="component" value="Unassembled WGS sequence"/>
</dbReference>
<feature type="transmembrane region" description="Helical" evidence="9">
    <location>
        <begin position="162"/>
        <end position="181"/>
    </location>
</feature>
<dbReference type="GO" id="GO:0005789">
    <property type="term" value="C:endoplasmic reticulum membrane"/>
    <property type="evidence" value="ECO:0007669"/>
    <property type="project" value="UniProtKB-SubCell"/>
</dbReference>
<evidence type="ECO:0000256" key="3">
    <source>
        <dbReference type="ARBA" id="ARBA00022692"/>
    </source>
</evidence>
<evidence type="ECO:0000256" key="8">
    <source>
        <dbReference type="ARBA" id="ARBA00023136"/>
    </source>
</evidence>
<keyword evidence="8 9" id="KW-0472">Membrane</keyword>
<dbReference type="PANTHER" id="PTHR14083">
    <property type="entry name" value="YIP1 INTERACTING FACTOR HOMOLOG YIF1 PROTEIN"/>
    <property type="match status" value="1"/>
</dbReference>
<dbReference type="RefSeq" id="XP_067179199.1">
    <property type="nucleotide sequence ID" value="XM_067323885.1"/>
</dbReference>
<dbReference type="InterPro" id="IPR005578">
    <property type="entry name" value="Yif1_fam"/>
</dbReference>
<dbReference type="KEGG" id="lmat:92516397"/>
<feature type="transmembrane region" description="Helical" evidence="9">
    <location>
        <begin position="227"/>
        <end position="248"/>
    </location>
</feature>
<evidence type="ECO:0000256" key="2">
    <source>
        <dbReference type="ARBA" id="ARBA00022448"/>
    </source>
</evidence>
<feature type="region of interest" description="Disordered" evidence="10">
    <location>
        <begin position="1"/>
        <end position="23"/>
    </location>
</feature>
<keyword evidence="2 9" id="KW-0813">Transport</keyword>
<evidence type="ECO:0000313" key="12">
    <source>
        <dbReference type="Proteomes" id="UP000673552"/>
    </source>
</evidence>
<keyword evidence="6 9" id="KW-1133">Transmembrane helix</keyword>
<keyword evidence="4 9" id="KW-0256">Endoplasmic reticulum</keyword>
<evidence type="ECO:0000256" key="1">
    <source>
        <dbReference type="ARBA" id="ARBA00009727"/>
    </source>
</evidence>
<gene>
    <name evidence="11" type="ORF">LSCM1_06457</name>
</gene>
<dbReference type="GO" id="GO:0000139">
    <property type="term" value="C:Golgi membrane"/>
    <property type="evidence" value="ECO:0007669"/>
    <property type="project" value="UniProtKB-SubCell"/>
</dbReference>